<name>A0ABN2S153_9ACTN</name>
<dbReference type="InterPro" id="IPR000731">
    <property type="entry name" value="SSD"/>
</dbReference>
<feature type="transmembrane region" description="Helical" evidence="6">
    <location>
        <begin position="181"/>
        <end position="200"/>
    </location>
</feature>
<dbReference type="InterPro" id="IPR004869">
    <property type="entry name" value="MMPL_dom"/>
</dbReference>
<proteinExistence type="predicted"/>
<sequence>MERFSRFVLTHRRVISVLWVVLFVVGGWASSILAKHLNQSFTIDGTPSIRASQAVTAQYHTGGDLDPLVPVLQLPPGVTPEAARPVLEPALAAIPGRVVDYYTTGDRRFIGSDGRTMFALVYTPATGDQPKDARTQIDLAKVLPAQLAAKAPPGTQVHVTGTGPLSTNSGNSGGQGVLTEALLGGAGALVVLAFVFGSLLALLPLLVAAVSILSSYLVILLLTHVMKVQAVVQYMVGLIGLGVAIDYSLLLVTRWREEVAHGADNETAVHRAMATAGRAVLVSGLTVALGLLALIVVPIQFMRSIGIGGMLIPVVSVAVTLTLLPIILTGFGRRLDWPRLRHEDKPSRAWIAWARGVVRHRWVAAAASLAVLVTLAVIALGMHEGDPTTDSLAKSGDAHAGLVALRNAGIPSGVLTPYEVLTPPPANGAPGADSLTGGTGIYAVVPGQGTGAAAASPGRWPLTVILPVDEAASSEGQHIAKLVRTGLERTVPGTLVVSSALANIDNIHKMYGQFPLLLTVLAIVTFVVLARTFRSLLLPAKAVLANLLSVAAAYGGMVLIWQNGYGSHAIWGIPATGGIPFWIPMIVFAFLYGLSMDYEVFILSRMREEYDAGASTNEAVVIGLGRTGRLVTSAALILFLAFAALASAPFTFLKIFATGLGVGILLDATVVRALLVPALVSLFGRWNWWLPGWSARVLRTRASPVSNTTPESS</sequence>
<feature type="transmembrane region" description="Helical" evidence="6">
    <location>
        <begin position="307"/>
        <end position="331"/>
    </location>
</feature>
<evidence type="ECO:0000256" key="5">
    <source>
        <dbReference type="ARBA" id="ARBA00023136"/>
    </source>
</evidence>
<protein>
    <submittedName>
        <fullName evidence="8">MMPL family transporter</fullName>
    </submittedName>
</protein>
<feature type="transmembrane region" description="Helical" evidence="6">
    <location>
        <begin position="630"/>
        <end position="650"/>
    </location>
</feature>
<keyword evidence="2" id="KW-1003">Cell membrane</keyword>
<evidence type="ECO:0000313" key="8">
    <source>
        <dbReference type="EMBL" id="GAA1977937.1"/>
    </source>
</evidence>
<dbReference type="Gene3D" id="1.20.1640.10">
    <property type="entry name" value="Multidrug efflux transporter AcrB transmembrane domain"/>
    <property type="match status" value="2"/>
</dbReference>
<feature type="transmembrane region" description="Helical" evidence="6">
    <location>
        <begin position="510"/>
        <end position="530"/>
    </location>
</feature>
<dbReference type="RefSeq" id="WP_344658892.1">
    <property type="nucleotide sequence ID" value="NZ_BAAAQM010000024.1"/>
</dbReference>
<keyword evidence="5 6" id="KW-0472">Membrane</keyword>
<dbReference type="PANTHER" id="PTHR33406:SF13">
    <property type="entry name" value="MEMBRANE PROTEIN YDFJ"/>
    <property type="match status" value="1"/>
</dbReference>
<dbReference type="Proteomes" id="UP001499854">
    <property type="component" value="Unassembled WGS sequence"/>
</dbReference>
<dbReference type="InterPro" id="IPR050545">
    <property type="entry name" value="Mycobact_MmpL"/>
</dbReference>
<feature type="domain" description="SSD" evidence="7">
    <location>
        <begin position="200"/>
        <end position="330"/>
    </location>
</feature>
<feature type="transmembrane region" description="Helical" evidence="6">
    <location>
        <begin position="231"/>
        <end position="252"/>
    </location>
</feature>
<evidence type="ECO:0000313" key="9">
    <source>
        <dbReference type="Proteomes" id="UP001499854"/>
    </source>
</evidence>
<keyword evidence="4 6" id="KW-1133">Transmembrane helix</keyword>
<feature type="transmembrane region" description="Helical" evidence="6">
    <location>
        <begin position="542"/>
        <end position="561"/>
    </location>
</feature>
<organism evidence="8 9">
    <name type="scientific">Catenulispora subtropica</name>
    <dbReference type="NCBI Taxonomy" id="450798"/>
    <lineage>
        <taxon>Bacteria</taxon>
        <taxon>Bacillati</taxon>
        <taxon>Actinomycetota</taxon>
        <taxon>Actinomycetes</taxon>
        <taxon>Catenulisporales</taxon>
        <taxon>Catenulisporaceae</taxon>
        <taxon>Catenulispora</taxon>
    </lineage>
</organism>
<dbReference type="EMBL" id="BAAAQM010000024">
    <property type="protein sequence ID" value="GAA1977937.1"/>
    <property type="molecule type" value="Genomic_DNA"/>
</dbReference>
<keyword evidence="3 6" id="KW-0812">Transmembrane</keyword>
<dbReference type="Pfam" id="PF03176">
    <property type="entry name" value="MMPL"/>
    <property type="match status" value="2"/>
</dbReference>
<evidence type="ECO:0000256" key="4">
    <source>
        <dbReference type="ARBA" id="ARBA00022989"/>
    </source>
</evidence>
<feature type="transmembrane region" description="Helical" evidence="6">
    <location>
        <begin position="279"/>
        <end position="301"/>
    </location>
</feature>
<feature type="transmembrane region" description="Helical" evidence="6">
    <location>
        <begin position="581"/>
        <end position="601"/>
    </location>
</feature>
<dbReference type="PROSITE" id="PS50156">
    <property type="entry name" value="SSD"/>
    <property type="match status" value="1"/>
</dbReference>
<gene>
    <name evidence="8" type="ORF">GCM10009838_43200</name>
</gene>
<reference evidence="8 9" key="1">
    <citation type="journal article" date="2019" name="Int. J. Syst. Evol. Microbiol.">
        <title>The Global Catalogue of Microorganisms (GCM) 10K type strain sequencing project: providing services to taxonomists for standard genome sequencing and annotation.</title>
        <authorList>
            <consortium name="The Broad Institute Genomics Platform"/>
            <consortium name="The Broad Institute Genome Sequencing Center for Infectious Disease"/>
            <person name="Wu L."/>
            <person name="Ma J."/>
        </authorList>
    </citation>
    <scope>NUCLEOTIDE SEQUENCE [LARGE SCALE GENOMIC DNA]</scope>
    <source>
        <strain evidence="8 9">JCM 16013</strain>
    </source>
</reference>
<keyword evidence="9" id="KW-1185">Reference proteome</keyword>
<evidence type="ECO:0000256" key="2">
    <source>
        <dbReference type="ARBA" id="ARBA00022475"/>
    </source>
</evidence>
<evidence type="ECO:0000259" key="7">
    <source>
        <dbReference type="PROSITE" id="PS50156"/>
    </source>
</evidence>
<evidence type="ECO:0000256" key="3">
    <source>
        <dbReference type="ARBA" id="ARBA00022692"/>
    </source>
</evidence>
<dbReference type="SUPFAM" id="SSF82866">
    <property type="entry name" value="Multidrug efflux transporter AcrB transmembrane domain"/>
    <property type="match status" value="2"/>
</dbReference>
<evidence type="ECO:0000256" key="6">
    <source>
        <dbReference type="SAM" id="Phobius"/>
    </source>
</evidence>
<dbReference type="PANTHER" id="PTHR33406">
    <property type="entry name" value="MEMBRANE PROTEIN MJ1562-RELATED"/>
    <property type="match status" value="1"/>
</dbReference>
<feature type="transmembrane region" description="Helical" evidence="6">
    <location>
        <begin position="362"/>
        <end position="382"/>
    </location>
</feature>
<evidence type="ECO:0000256" key="1">
    <source>
        <dbReference type="ARBA" id="ARBA00004651"/>
    </source>
</evidence>
<comment type="caution">
    <text evidence="8">The sequence shown here is derived from an EMBL/GenBank/DDBJ whole genome shotgun (WGS) entry which is preliminary data.</text>
</comment>
<accession>A0ABN2S153</accession>
<comment type="subcellular location">
    <subcellularLocation>
        <location evidence="1">Cell membrane</location>
        <topology evidence="1">Multi-pass membrane protein</topology>
    </subcellularLocation>
</comment>
<feature type="transmembrane region" description="Helical" evidence="6">
    <location>
        <begin position="656"/>
        <end position="680"/>
    </location>
</feature>